<dbReference type="EMBL" id="JAMC01000001">
    <property type="protein sequence ID" value="KEJ91038.1"/>
    <property type="molecule type" value="Genomic_DNA"/>
</dbReference>
<dbReference type="Proteomes" id="UP000027734">
    <property type="component" value="Unassembled WGS sequence"/>
</dbReference>
<organism evidence="2 3">
    <name type="scientific">Sulfitobacter donghicola DSW-25 = KCTC 12864 = JCM 14565</name>
    <dbReference type="NCBI Taxonomy" id="1300350"/>
    <lineage>
        <taxon>Bacteria</taxon>
        <taxon>Pseudomonadati</taxon>
        <taxon>Pseudomonadota</taxon>
        <taxon>Alphaproteobacteria</taxon>
        <taxon>Rhodobacterales</taxon>
        <taxon>Roseobacteraceae</taxon>
        <taxon>Sulfitobacter</taxon>
    </lineage>
</organism>
<dbReference type="RefSeq" id="WP_025058737.1">
    <property type="nucleotide sequence ID" value="NZ_JAMC01000001.1"/>
</dbReference>
<protein>
    <submittedName>
        <fullName evidence="2">Uncharacterized protein</fullName>
    </submittedName>
</protein>
<evidence type="ECO:0000256" key="1">
    <source>
        <dbReference type="SAM" id="SignalP"/>
    </source>
</evidence>
<feature type="chain" id="PRO_5001689804" evidence="1">
    <location>
        <begin position="22"/>
        <end position="77"/>
    </location>
</feature>
<evidence type="ECO:0000313" key="3">
    <source>
        <dbReference type="Proteomes" id="UP000027734"/>
    </source>
</evidence>
<dbReference type="OrthoDB" id="9784513at2"/>
<gene>
    <name evidence="2" type="ORF">DSW25_00170</name>
</gene>
<name>A0A073IL68_9RHOB</name>
<evidence type="ECO:0000313" key="2">
    <source>
        <dbReference type="EMBL" id="KEJ91038.1"/>
    </source>
</evidence>
<dbReference type="STRING" id="1300350.Z948_1320"/>
<keyword evidence="1" id="KW-0732">Signal</keyword>
<feature type="signal peptide" evidence="1">
    <location>
        <begin position="1"/>
        <end position="21"/>
    </location>
</feature>
<sequence>MKKETAIFAAMLGVGATMSLANEYNVNGQDQFMFEGSETRISPVFLHARPPLDENRYYGGGIQVWSALGLTLQEQAK</sequence>
<proteinExistence type="predicted"/>
<accession>A0A073IL68</accession>
<reference evidence="2 3" key="1">
    <citation type="submission" date="2014-01" db="EMBL/GenBank/DDBJ databases">
        <title>Sulfitobacter donghicola JCM 14565 Genome Sequencing.</title>
        <authorList>
            <person name="Lai Q."/>
            <person name="Hong Z."/>
        </authorList>
    </citation>
    <scope>NUCLEOTIDE SEQUENCE [LARGE SCALE GENOMIC DNA]</scope>
    <source>
        <strain evidence="2 3">JCM 14565</strain>
    </source>
</reference>
<dbReference type="AlphaFoldDB" id="A0A073IL68"/>
<comment type="caution">
    <text evidence="2">The sequence shown here is derived from an EMBL/GenBank/DDBJ whole genome shotgun (WGS) entry which is preliminary data.</text>
</comment>
<keyword evidence="3" id="KW-1185">Reference proteome</keyword>